<keyword evidence="3" id="KW-1185">Reference proteome</keyword>
<protein>
    <submittedName>
        <fullName evidence="4">Phage_integrase domain-containing protein</fullName>
    </submittedName>
</protein>
<evidence type="ECO:0000256" key="1">
    <source>
        <dbReference type="ARBA" id="ARBA00023172"/>
    </source>
</evidence>
<dbReference type="Gene3D" id="1.10.443.10">
    <property type="entry name" value="Intergrase catalytic core"/>
    <property type="match status" value="1"/>
</dbReference>
<sequence>STVDQFTGLPVLDHEEVEEFLNSAIDPECSLRDLDAKELQNIKDTEASSKSPSTLATTRNHIERLKKFLREKKLPEDIERMPLRYVDSYLRLWYQTRMFSTGGSKCPVEAVQLYLAKFPPGVEALFPKPIKVRADSDVWYSAKQVLGKNTLNDMMKNISRRAGLQLEYTNHCVRASVVTYLAEAGHSVREIKTVTGHRTDAAVDRYVKRISEKRKQQISNSLTSALHGTVSETEATSSKRMVVIETSEASNINQRPNAIPAVRQSCDPNDLKPTAVLEKDGVRLSFFI</sequence>
<dbReference type="GO" id="GO:0006310">
    <property type="term" value="P:DNA recombination"/>
    <property type="evidence" value="ECO:0007669"/>
    <property type="project" value="UniProtKB-KW"/>
</dbReference>
<accession>A0A1I8J7Z9</accession>
<proteinExistence type="predicted"/>
<organism evidence="3 4">
    <name type="scientific">Macrostomum lignano</name>
    <dbReference type="NCBI Taxonomy" id="282301"/>
    <lineage>
        <taxon>Eukaryota</taxon>
        <taxon>Metazoa</taxon>
        <taxon>Spiralia</taxon>
        <taxon>Lophotrochozoa</taxon>
        <taxon>Platyhelminthes</taxon>
        <taxon>Rhabditophora</taxon>
        <taxon>Macrostomorpha</taxon>
        <taxon>Macrostomida</taxon>
        <taxon>Macrostomidae</taxon>
        <taxon>Macrostomum</taxon>
    </lineage>
</organism>
<dbReference type="GO" id="GO:0003677">
    <property type="term" value="F:DNA binding"/>
    <property type="evidence" value="ECO:0007669"/>
    <property type="project" value="InterPro"/>
</dbReference>
<dbReference type="GO" id="GO:0015074">
    <property type="term" value="P:DNA integration"/>
    <property type="evidence" value="ECO:0007669"/>
    <property type="project" value="InterPro"/>
</dbReference>
<dbReference type="InterPro" id="IPR052787">
    <property type="entry name" value="MAVS"/>
</dbReference>
<dbReference type="SUPFAM" id="SSF56349">
    <property type="entry name" value="DNA breaking-rejoining enzymes"/>
    <property type="match status" value="1"/>
</dbReference>
<dbReference type="WBParaSite" id="maker-uti_cns_0046145-snap-gene-0.9-mRNA-1">
    <property type="protein sequence ID" value="maker-uti_cns_0046145-snap-gene-0.9-mRNA-1"/>
    <property type="gene ID" value="maker-uti_cns_0046145-snap-gene-0.9"/>
</dbReference>
<name>A0A1I8J7Z9_9PLAT</name>
<dbReference type="PANTHER" id="PTHR21446:SF12">
    <property type="entry name" value="POTASSIUM CHANNEL TETRAMERIZATION DOMAIN CONTAINING 1"/>
    <property type="match status" value="1"/>
</dbReference>
<dbReference type="InterPro" id="IPR013762">
    <property type="entry name" value="Integrase-like_cat_sf"/>
</dbReference>
<dbReference type="PANTHER" id="PTHR21446">
    <property type="entry name" value="DUF3504 DOMAIN-CONTAINING PROTEIN"/>
    <property type="match status" value="1"/>
</dbReference>
<reference evidence="4" key="1">
    <citation type="submission" date="2016-11" db="UniProtKB">
        <authorList>
            <consortium name="WormBaseParasite"/>
        </authorList>
    </citation>
    <scope>IDENTIFICATION</scope>
</reference>
<keyword evidence="1" id="KW-0233">DNA recombination</keyword>
<evidence type="ECO:0000313" key="3">
    <source>
        <dbReference type="Proteomes" id="UP000095280"/>
    </source>
</evidence>
<dbReference type="InterPro" id="IPR011010">
    <property type="entry name" value="DNA_brk_join_enz"/>
</dbReference>
<feature type="domain" description="Tyr recombinase" evidence="2">
    <location>
        <begin position="142"/>
        <end position="208"/>
    </location>
</feature>
<dbReference type="AlphaFoldDB" id="A0A1I8J7Z9"/>
<dbReference type="InterPro" id="IPR002104">
    <property type="entry name" value="Integrase_catalytic"/>
</dbReference>
<evidence type="ECO:0000259" key="2">
    <source>
        <dbReference type="Pfam" id="PF00589"/>
    </source>
</evidence>
<dbReference type="Proteomes" id="UP000095280">
    <property type="component" value="Unplaced"/>
</dbReference>
<evidence type="ECO:0000313" key="4">
    <source>
        <dbReference type="WBParaSite" id="maker-uti_cns_0046145-snap-gene-0.9-mRNA-1"/>
    </source>
</evidence>
<dbReference type="Pfam" id="PF00589">
    <property type="entry name" value="Phage_integrase"/>
    <property type="match status" value="1"/>
</dbReference>